<dbReference type="InterPro" id="IPR002797">
    <property type="entry name" value="Polysacc_synth"/>
</dbReference>
<dbReference type="Proteomes" id="UP000481350">
    <property type="component" value="Unassembled WGS sequence"/>
</dbReference>
<proteinExistence type="predicted"/>
<feature type="transmembrane region" description="Helical" evidence="5">
    <location>
        <begin position="40"/>
        <end position="60"/>
    </location>
</feature>
<feature type="transmembrane region" description="Helical" evidence="5">
    <location>
        <begin position="81"/>
        <end position="106"/>
    </location>
</feature>
<dbReference type="AlphaFoldDB" id="A0A2I1IYY3"/>
<evidence type="ECO:0000256" key="1">
    <source>
        <dbReference type="ARBA" id="ARBA00004141"/>
    </source>
</evidence>
<feature type="transmembrane region" description="Helical" evidence="5">
    <location>
        <begin position="206"/>
        <end position="225"/>
    </location>
</feature>
<feature type="transmembrane region" description="Helical" evidence="5">
    <location>
        <begin position="379"/>
        <end position="400"/>
    </location>
</feature>
<evidence type="ECO:0000256" key="2">
    <source>
        <dbReference type="ARBA" id="ARBA00022692"/>
    </source>
</evidence>
<dbReference type="Proteomes" id="UP000491334">
    <property type="component" value="Unassembled WGS sequence"/>
</dbReference>
<evidence type="ECO:0000256" key="3">
    <source>
        <dbReference type="ARBA" id="ARBA00022989"/>
    </source>
</evidence>
<evidence type="ECO:0000256" key="4">
    <source>
        <dbReference type="ARBA" id="ARBA00023136"/>
    </source>
</evidence>
<evidence type="ECO:0000256" key="5">
    <source>
        <dbReference type="SAM" id="Phobius"/>
    </source>
</evidence>
<dbReference type="Pfam" id="PF01943">
    <property type="entry name" value="Polysacc_synt"/>
    <property type="match status" value="1"/>
</dbReference>
<sequence length="489" mass="54835">MTSLKKNMAYNVAYQVLVIVLPLVTAPYVSRILGAEGLGIYSYIFSIVTYFGLFGMLGIANHGNRSIALTKADREKVSQTFINIYVIQLFTTFVALIAYLLFVTFLFSGNKIVAYIQTIILLSYVLDITWCFFGLEQFAVTVTRNAIIKIVTVIAIFTLVKHRDDVWIYAFIMSFGMLFSQLYLWFQLHKFVSFKKPQWANIKRNIQPILLLFVPAIAYSIYKLLDKVMLGAMTSMAQVGMFDNAEKIINIPTSLITAFGTVMMPRITTLLASSDSEKISYLNRISVRYFTILVVGAAFGLAGISSVLAPVYFGQEFADSSVLIAGLGFSLIFVTWANVIRTQYLIPQQLDRPYVISTLIGAVANLAVNLVLIPRFAAVGAMIGTIAAEFTVFFAQLLFVRRQFPMMRYIVPTLWLFPIGAVMCFAVFEIGHVMGTTITSLVVQLLVGGVIYLTGSALYLWLVRDEFLMRMLTRLGWKTVSGRHSQKFN</sequence>
<feature type="transmembrane region" description="Helical" evidence="5">
    <location>
        <begin position="142"/>
        <end position="160"/>
    </location>
</feature>
<keyword evidence="4 5" id="KW-0472">Membrane</keyword>
<evidence type="ECO:0000313" key="7">
    <source>
        <dbReference type="EMBL" id="KAB6920746.1"/>
    </source>
</evidence>
<accession>A0A2I1IYY3</accession>
<evidence type="ECO:0000313" key="6">
    <source>
        <dbReference type="EMBL" id="KAB6914597.1"/>
    </source>
</evidence>
<dbReference type="EMBL" id="WDZO01000001">
    <property type="protein sequence ID" value="KAB6914597.1"/>
    <property type="molecule type" value="Genomic_DNA"/>
</dbReference>
<dbReference type="CDD" id="cd13128">
    <property type="entry name" value="MATE_Wzx_like"/>
    <property type="match status" value="1"/>
</dbReference>
<dbReference type="InterPro" id="IPR052556">
    <property type="entry name" value="PolySynth_Transporter"/>
</dbReference>
<dbReference type="GO" id="GO:0016020">
    <property type="term" value="C:membrane"/>
    <property type="evidence" value="ECO:0007669"/>
    <property type="project" value="UniProtKB-SubCell"/>
</dbReference>
<dbReference type="EMBL" id="WDZP01000001">
    <property type="protein sequence ID" value="KAB6920746.1"/>
    <property type="molecule type" value="Genomic_DNA"/>
</dbReference>
<feature type="transmembrane region" description="Helical" evidence="5">
    <location>
        <begin position="412"/>
        <end position="435"/>
    </location>
</feature>
<feature type="transmembrane region" description="Helical" evidence="5">
    <location>
        <begin position="441"/>
        <end position="462"/>
    </location>
</feature>
<protein>
    <submittedName>
        <fullName evidence="6">Flippase</fullName>
    </submittedName>
</protein>
<comment type="caution">
    <text evidence="6">The sequence shown here is derived from an EMBL/GenBank/DDBJ whole genome shotgun (WGS) entry which is preliminary data.</text>
</comment>
<feature type="transmembrane region" description="Helical" evidence="5">
    <location>
        <begin position="166"/>
        <end position="186"/>
    </location>
</feature>
<reference evidence="8 9" key="1">
    <citation type="journal article" date="2019" name="Nat. Med.">
        <title>A library of human gut bacterial isolates paired with longitudinal multiomics data enables mechanistic microbiome research.</title>
        <authorList>
            <person name="Poyet M."/>
            <person name="Groussin M."/>
            <person name="Gibbons S.M."/>
            <person name="Avila-Pacheco J."/>
            <person name="Jiang X."/>
            <person name="Kearney S.M."/>
            <person name="Perrotta A.R."/>
            <person name="Berdy B."/>
            <person name="Zhao S."/>
            <person name="Lieberman T.D."/>
            <person name="Swanson P.K."/>
            <person name="Smith M."/>
            <person name="Roesemann S."/>
            <person name="Alexander J.E."/>
            <person name="Rich S.A."/>
            <person name="Livny J."/>
            <person name="Vlamakis H."/>
            <person name="Clish C."/>
            <person name="Bullock K."/>
            <person name="Deik A."/>
            <person name="Scott J."/>
            <person name="Pierce K.A."/>
            <person name="Xavier R.J."/>
            <person name="Alm E.J."/>
        </authorList>
    </citation>
    <scope>NUCLEOTIDE SEQUENCE [LARGE SCALE GENOMIC DNA]</scope>
    <source>
        <strain evidence="6 8">BIOML-A283</strain>
        <strain evidence="7 9">BIOML-A284</strain>
    </source>
</reference>
<feature type="transmembrane region" description="Helical" evidence="5">
    <location>
        <begin position="12"/>
        <end position="34"/>
    </location>
</feature>
<evidence type="ECO:0000313" key="8">
    <source>
        <dbReference type="Proteomes" id="UP000481350"/>
    </source>
</evidence>
<feature type="transmembrane region" description="Helical" evidence="5">
    <location>
        <begin position="320"/>
        <end position="340"/>
    </location>
</feature>
<dbReference type="PANTHER" id="PTHR43424">
    <property type="entry name" value="LOCUS PUTATIVE PROTEIN 1-RELATED"/>
    <property type="match status" value="1"/>
</dbReference>
<feature type="transmembrane region" description="Helical" evidence="5">
    <location>
        <begin position="289"/>
        <end position="314"/>
    </location>
</feature>
<feature type="transmembrane region" description="Helical" evidence="5">
    <location>
        <begin position="248"/>
        <end position="268"/>
    </location>
</feature>
<feature type="transmembrane region" description="Helical" evidence="5">
    <location>
        <begin position="112"/>
        <end position="135"/>
    </location>
</feature>
<keyword evidence="2 5" id="KW-0812">Transmembrane</keyword>
<feature type="transmembrane region" description="Helical" evidence="5">
    <location>
        <begin position="352"/>
        <end position="373"/>
    </location>
</feature>
<evidence type="ECO:0000313" key="9">
    <source>
        <dbReference type="Proteomes" id="UP000491334"/>
    </source>
</evidence>
<dbReference type="PANTHER" id="PTHR43424:SF1">
    <property type="entry name" value="LOCUS PUTATIVE PROTEIN 1-RELATED"/>
    <property type="match status" value="1"/>
</dbReference>
<organism evidence="6 8">
    <name type="scientific">Bifidobacterium longum</name>
    <dbReference type="NCBI Taxonomy" id="216816"/>
    <lineage>
        <taxon>Bacteria</taxon>
        <taxon>Bacillati</taxon>
        <taxon>Actinomycetota</taxon>
        <taxon>Actinomycetes</taxon>
        <taxon>Bifidobacteriales</taxon>
        <taxon>Bifidobacteriaceae</taxon>
        <taxon>Bifidobacterium</taxon>
    </lineage>
</organism>
<gene>
    <name evidence="6" type="ORF">GBJ98_00440</name>
    <name evidence="7" type="ORF">GBK06_00530</name>
</gene>
<comment type="subcellular location">
    <subcellularLocation>
        <location evidence="1">Membrane</location>
        <topology evidence="1">Multi-pass membrane protein</topology>
    </subcellularLocation>
</comment>
<keyword evidence="3 5" id="KW-1133">Transmembrane helix</keyword>
<dbReference type="RefSeq" id="WP_101629190.1">
    <property type="nucleotide sequence ID" value="NZ_CAXVKO010000001.1"/>
</dbReference>
<name>A0A2I1IYY3_BIFLN</name>